<evidence type="ECO:0000313" key="16">
    <source>
        <dbReference type="Proteomes" id="UP000305517"/>
    </source>
</evidence>
<dbReference type="NCBIfam" id="TIGR00768">
    <property type="entry name" value="rimK_fam"/>
    <property type="match status" value="1"/>
</dbReference>
<dbReference type="InterPro" id="IPR041107">
    <property type="entry name" value="Rimk_N"/>
</dbReference>
<dbReference type="GO" id="GO:0005737">
    <property type="term" value="C:cytoplasm"/>
    <property type="evidence" value="ECO:0007669"/>
    <property type="project" value="TreeGrafter"/>
</dbReference>
<comment type="cofactor">
    <cofactor evidence="2">
        <name>Mg(2+)</name>
        <dbReference type="ChEBI" id="CHEBI:18420"/>
    </cofactor>
</comment>
<comment type="cofactor">
    <cofactor evidence="1">
        <name>Mn(2+)</name>
        <dbReference type="ChEBI" id="CHEBI:29035"/>
    </cofactor>
</comment>
<keyword evidence="9" id="KW-0464">Manganese</keyword>
<evidence type="ECO:0000259" key="14">
    <source>
        <dbReference type="PROSITE" id="PS50975"/>
    </source>
</evidence>
<dbReference type="Gene3D" id="3.30.470.20">
    <property type="entry name" value="ATP-grasp fold, B domain"/>
    <property type="match status" value="1"/>
</dbReference>
<name>A0A5R8WQU9_9BACT</name>
<keyword evidence="15" id="KW-0689">Ribosomal protein</keyword>
<feature type="region of interest" description="Disordered" evidence="13">
    <location>
        <begin position="292"/>
        <end position="318"/>
    </location>
</feature>
<dbReference type="GO" id="GO:0005524">
    <property type="term" value="F:ATP binding"/>
    <property type="evidence" value="ECO:0007669"/>
    <property type="project" value="UniProtKB-UniRule"/>
</dbReference>
<evidence type="ECO:0000256" key="9">
    <source>
        <dbReference type="ARBA" id="ARBA00023211"/>
    </source>
</evidence>
<keyword evidence="8" id="KW-0648">Protein biosynthesis</keyword>
<dbReference type="Gene3D" id="3.30.1490.20">
    <property type="entry name" value="ATP-grasp fold, A domain"/>
    <property type="match status" value="1"/>
</dbReference>
<comment type="similarity">
    <text evidence="10">In the C-terminal section; belongs to the RimK family.</text>
</comment>
<dbReference type="GO" id="GO:0006412">
    <property type="term" value="P:translation"/>
    <property type="evidence" value="ECO:0007669"/>
    <property type="project" value="UniProtKB-KW"/>
</dbReference>
<evidence type="ECO:0000256" key="7">
    <source>
        <dbReference type="ARBA" id="ARBA00022842"/>
    </source>
</evidence>
<keyword evidence="6 12" id="KW-0067">ATP-binding</keyword>
<protein>
    <recommendedName>
        <fullName evidence="11">Probable alpha-L-glutamate ligase</fullName>
    </recommendedName>
</protein>
<dbReference type="InterPro" id="IPR013815">
    <property type="entry name" value="ATP_grasp_subdomain_1"/>
</dbReference>
<dbReference type="GO" id="GO:0005840">
    <property type="term" value="C:ribosome"/>
    <property type="evidence" value="ECO:0007669"/>
    <property type="project" value="UniProtKB-KW"/>
</dbReference>
<evidence type="ECO:0000256" key="13">
    <source>
        <dbReference type="SAM" id="MobiDB-lite"/>
    </source>
</evidence>
<keyword evidence="16" id="KW-1185">Reference proteome</keyword>
<dbReference type="InterPro" id="IPR013651">
    <property type="entry name" value="ATP-grasp_RimK-type"/>
</dbReference>
<evidence type="ECO:0000256" key="5">
    <source>
        <dbReference type="ARBA" id="ARBA00022741"/>
    </source>
</evidence>
<comment type="caution">
    <text evidence="15">The sequence shown here is derived from an EMBL/GenBank/DDBJ whole genome shotgun (WGS) entry which is preliminary data.</text>
</comment>
<feature type="domain" description="ATP-grasp" evidence="14">
    <location>
        <begin position="104"/>
        <end position="287"/>
    </location>
</feature>
<dbReference type="NCBIfam" id="NF007764">
    <property type="entry name" value="PRK10446.1"/>
    <property type="match status" value="1"/>
</dbReference>
<dbReference type="GO" id="GO:0046872">
    <property type="term" value="F:metal ion binding"/>
    <property type="evidence" value="ECO:0007669"/>
    <property type="project" value="UniProtKB-KW"/>
</dbReference>
<dbReference type="InterPro" id="IPR004666">
    <property type="entry name" value="Rp_bS6_RimK/Lys_biosynth_LsyX"/>
</dbReference>
<dbReference type="Pfam" id="PF08443">
    <property type="entry name" value="RimK"/>
    <property type="match status" value="1"/>
</dbReference>
<keyword evidence="3 15" id="KW-0436">Ligase</keyword>
<dbReference type="PANTHER" id="PTHR21621:SF7">
    <property type="entry name" value="RIBOSOMAL PROTEIN BS6--L-GLUTAMATE LIGASE"/>
    <property type="match status" value="1"/>
</dbReference>
<evidence type="ECO:0000256" key="3">
    <source>
        <dbReference type="ARBA" id="ARBA00022598"/>
    </source>
</evidence>
<gene>
    <name evidence="15" type="primary">rimK</name>
    <name evidence="15" type="ORF">FDY95_10875</name>
</gene>
<dbReference type="AlphaFoldDB" id="A0A5R8WQU9"/>
<dbReference type="OrthoDB" id="3865600at2"/>
<dbReference type="PANTHER" id="PTHR21621">
    <property type="entry name" value="RIBOSOMAL PROTEIN S6 MODIFICATION PROTEIN"/>
    <property type="match status" value="1"/>
</dbReference>
<keyword evidence="5 12" id="KW-0547">Nucleotide-binding</keyword>
<evidence type="ECO:0000256" key="11">
    <source>
        <dbReference type="ARBA" id="ARBA00072141"/>
    </source>
</evidence>
<dbReference type="Pfam" id="PF18030">
    <property type="entry name" value="Rimk_N"/>
    <property type="match status" value="1"/>
</dbReference>
<reference evidence="15 16" key="1">
    <citation type="submission" date="2019-05" db="EMBL/GenBank/DDBJ databases">
        <title>Hymenobacter edaphi sp. nov., isolated from abandoned arsenic-contaminated farmland soil.</title>
        <authorList>
            <person name="Nie L."/>
        </authorList>
    </citation>
    <scope>NUCLEOTIDE SEQUENCE [LARGE SCALE GENOMIC DNA]</scope>
    <source>
        <strain evidence="15 16">1-3-3-8</strain>
    </source>
</reference>
<dbReference type="GO" id="GO:0009432">
    <property type="term" value="P:SOS response"/>
    <property type="evidence" value="ECO:0007669"/>
    <property type="project" value="TreeGrafter"/>
</dbReference>
<keyword evidence="4" id="KW-0479">Metal-binding</keyword>
<dbReference type="Gene3D" id="3.40.50.20">
    <property type="match status" value="1"/>
</dbReference>
<evidence type="ECO:0000256" key="8">
    <source>
        <dbReference type="ARBA" id="ARBA00022917"/>
    </source>
</evidence>
<dbReference type="GO" id="GO:0018169">
    <property type="term" value="F:ribosomal S6-glutamic acid ligase activity"/>
    <property type="evidence" value="ECO:0007669"/>
    <property type="project" value="TreeGrafter"/>
</dbReference>
<dbReference type="SUPFAM" id="SSF56059">
    <property type="entry name" value="Glutathione synthetase ATP-binding domain-like"/>
    <property type="match status" value="1"/>
</dbReference>
<dbReference type="RefSeq" id="WP_138077674.1">
    <property type="nucleotide sequence ID" value="NZ_VAJM01000004.1"/>
</dbReference>
<evidence type="ECO:0000256" key="2">
    <source>
        <dbReference type="ARBA" id="ARBA00001946"/>
    </source>
</evidence>
<evidence type="ECO:0000313" key="15">
    <source>
        <dbReference type="EMBL" id="TLM93127.1"/>
    </source>
</evidence>
<evidence type="ECO:0000256" key="4">
    <source>
        <dbReference type="ARBA" id="ARBA00022723"/>
    </source>
</evidence>
<keyword evidence="7" id="KW-0460">Magnesium</keyword>
<dbReference type="InterPro" id="IPR011761">
    <property type="entry name" value="ATP-grasp"/>
</dbReference>
<keyword evidence="15" id="KW-0687">Ribonucleoprotein</keyword>
<dbReference type="Proteomes" id="UP000305517">
    <property type="component" value="Unassembled WGS sequence"/>
</dbReference>
<dbReference type="EMBL" id="VAJM01000004">
    <property type="protein sequence ID" value="TLM93127.1"/>
    <property type="molecule type" value="Genomic_DNA"/>
</dbReference>
<organism evidence="15 16">
    <name type="scientific">Hymenobacter jeollabukensis</name>
    <dbReference type="NCBI Taxonomy" id="2025313"/>
    <lineage>
        <taxon>Bacteria</taxon>
        <taxon>Pseudomonadati</taxon>
        <taxon>Bacteroidota</taxon>
        <taxon>Cytophagia</taxon>
        <taxon>Cytophagales</taxon>
        <taxon>Hymenobacteraceae</taxon>
        <taxon>Hymenobacter</taxon>
    </lineage>
</organism>
<evidence type="ECO:0000256" key="1">
    <source>
        <dbReference type="ARBA" id="ARBA00001936"/>
    </source>
</evidence>
<sequence>MKLAILSREPKLYSTRRLVEAAELRGHQVEVIDHLLCNLVLEKSTPGIIYEGRRLEDFDAVIPRIGASVTFYGTAVVRQFEMMKVRTAIESQAIVRSRDKLRSMQILARAGVGMPKTAFTNYSDEVPEMIRQVGGAPVIIKLLEGTQGLGVVLAETEKAAQSVIEAFHNLKARIIVQEFIAESKGADLRAFVVNGEVVGAMKRQGKEGEFRSNLHRGGTGMLVKLSRAEKAAALLATKALGLGIAGVDMLQSKRGPLVLEVNSSPGLEGIEKATGLDIAGKIIEYTAELASRKKTKKKPSLKSAAKALPDTQSDEPRV</sequence>
<evidence type="ECO:0000256" key="10">
    <source>
        <dbReference type="ARBA" id="ARBA00061239"/>
    </source>
</evidence>
<dbReference type="PROSITE" id="PS50975">
    <property type="entry name" value="ATP_GRASP"/>
    <property type="match status" value="1"/>
</dbReference>
<evidence type="ECO:0000256" key="12">
    <source>
        <dbReference type="PROSITE-ProRule" id="PRU00409"/>
    </source>
</evidence>
<proteinExistence type="inferred from homology"/>
<dbReference type="FunFam" id="3.30.1490.20:FF:000005">
    <property type="entry name" value="Probable alpha-L-glutamate ligase 1"/>
    <property type="match status" value="1"/>
</dbReference>
<evidence type="ECO:0000256" key="6">
    <source>
        <dbReference type="ARBA" id="ARBA00022840"/>
    </source>
</evidence>
<accession>A0A5R8WQU9</accession>